<sequence length="335" mass="36407">MLRHDEWRAREAAHQLRADALTAAHRARKQRGERHPVEDFLWTYYSVKPGELRRWHPGAAAVLEGGARDRASWKHYAAVGRSNGARTAAGARPAGGARTSAGRRPATGDAHGDDAIVDAAAFFAKRGGTVDYVETLLRQTLDRAPRFGCFGLHEWAMVYRMTPEQLRHTALPLRIGHAATDLVVESHPIGCTHFDAFRFFTAEAAPLNAVQPTRETQPELEQPGCLHAGMDVYKWAAKLGPIVPGEVLLDAFELARDIREVDMQASPYDVTGFVGASGAPLAPIPIEAADGKREYARRQRGFAERGNALRLRVLEAIAEARAASAAGEAGARSAA</sequence>
<organism evidence="2 3">
    <name type="scientific">Leucobacter muris</name>
    <dbReference type="NCBI Taxonomy" id="1935379"/>
    <lineage>
        <taxon>Bacteria</taxon>
        <taxon>Bacillati</taxon>
        <taxon>Actinomycetota</taxon>
        <taxon>Actinomycetes</taxon>
        <taxon>Micrococcales</taxon>
        <taxon>Microbacteriaceae</taxon>
        <taxon>Leucobacter</taxon>
    </lineage>
</organism>
<protein>
    <submittedName>
        <fullName evidence="2">3-methyladenine DNA glycosylase</fullName>
    </submittedName>
</protein>
<dbReference type="Proteomes" id="UP000285768">
    <property type="component" value="Chromosome"/>
</dbReference>
<gene>
    <name evidence="2" type="ORF">Leucomu_00920</name>
</gene>
<feature type="compositionally biased region" description="Low complexity" evidence="1">
    <location>
        <begin position="84"/>
        <end position="108"/>
    </location>
</feature>
<dbReference type="EMBL" id="CP035037">
    <property type="protein sequence ID" value="QAB19078.1"/>
    <property type="molecule type" value="Genomic_DNA"/>
</dbReference>
<feature type="region of interest" description="Disordered" evidence="1">
    <location>
        <begin position="84"/>
        <end position="110"/>
    </location>
</feature>
<keyword evidence="3" id="KW-1185">Reference proteome</keyword>
<evidence type="ECO:0000313" key="3">
    <source>
        <dbReference type="Proteomes" id="UP000285768"/>
    </source>
</evidence>
<accession>A0ABX5QJF0</accession>
<evidence type="ECO:0000313" key="2">
    <source>
        <dbReference type="EMBL" id="QAB19078.1"/>
    </source>
</evidence>
<proteinExistence type="predicted"/>
<reference evidence="2 3" key="1">
    <citation type="submission" date="2019-01" db="EMBL/GenBank/DDBJ databases">
        <title>Leucobacter muris sp. nov. isolated from the nose of a laboratory mouse.</title>
        <authorList>
            <person name="Benga L."/>
            <person name="Sproeer C."/>
            <person name="Schumann P."/>
            <person name="Verbarg S."/>
            <person name="Bunk B."/>
            <person name="Engelhardt E."/>
            <person name="Benten P.M."/>
            <person name="Sager M."/>
        </authorList>
    </citation>
    <scope>NUCLEOTIDE SEQUENCE [LARGE SCALE GENOMIC DNA]</scope>
    <source>
        <strain evidence="2 3">DSM 101948</strain>
    </source>
</reference>
<evidence type="ECO:0000256" key="1">
    <source>
        <dbReference type="SAM" id="MobiDB-lite"/>
    </source>
</evidence>
<name>A0ABX5QJF0_9MICO</name>